<gene>
    <name evidence="3" type="ordered locus">bpr_I2310</name>
</gene>
<dbReference type="eggNOG" id="COG0451">
    <property type="taxonomic scope" value="Bacteria"/>
</dbReference>
<evidence type="ECO:0000259" key="2">
    <source>
        <dbReference type="Pfam" id="PF01370"/>
    </source>
</evidence>
<accession>E0RYX1</accession>
<comment type="similarity">
    <text evidence="1">Belongs to the NAD(P)-dependent epimerase/dehydratase family.</text>
</comment>
<protein>
    <submittedName>
        <fullName evidence="3">NAD-dependent epimerase/dehydratase</fullName>
    </submittedName>
</protein>
<evidence type="ECO:0000256" key="1">
    <source>
        <dbReference type="ARBA" id="ARBA00007637"/>
    </source>
</evidence>
<reference evidence="3 4" key="1">
    <citation type="journal article" date="2010" name="PLoS ONE">
        <title>The glycobiome of the rumen bacterium Butyrivibrio proteoclasticus B316(T) highlights adaptation to a polysaccharide-rich environment.</title>
        <authorList>
            <person name="Kelly W.J."/>
            <person name="Leahy S.C."/>
            <person name="Altermann E."/>
            <person name="Yeoman C.J."/>
            <person name="Dunne J.C."/>
            <person name="Kong Z."/>
            <person name="Pacheco D.M."/>
            <person name="Li D."/>
            <person name="Noel S.J."/>
            <person name="Moon C.D."/>
            <person name="Cookson A.L."/>
            <person name="Attwood G.T."/>
        </authorList>
    </citation>
    <scope>NUCLEOTIDE SEQUENCE [LARGE SCALE GENOMIC DNA]</scope>
    <source>
        <strain evidence="4">ATCC 51982 / DSM 14932 / B316</strain>
    </source>
</reference>
<evidence type="ECO:0000313" key="3">
    <source>
        <dbReference type="EMBL" id="ADL35043.1"/>
    </source>
</evidence>
<dbReference type="Proteomes" id="UP000001299">
    <property type="component" value="Chromosome 1"/>
</dbReference>
<feature type="domain" description="NAD-dependent epimerase/dehydratase" evidence="2">
    <location>
        <begin position="5"/>
        <end position="233"/>
    </location>
</feature>
<dbReference type="Gene3D" id="3.40.50.720">
    <property type="entry name" value="NAD(P)-binding Rossmann-like Domain"/>
    <property type="match status" value="1"/>
</dbReference>
<dbReference type="InterPro" id="IPR001509">
    <property type="entry name" value="Epimerase_deHydtase"/>
</dbReference>
<dbReference type="InterPro" id="IPR036291">
    <property type="entry name" value="NAD(P)-bd_dom_sf"/>
</dbReference>
<sequence>MKIAIVTGAYGFAGANLVEHLLSKDYKVYAVGRRNSFHNERFQDAPADRLIKVFLEMEEYDKLPEEIGEKADFFFHLAWGGGREDFEVQMKNVDGALKAIEAAAKISKDIRFVGIGSQAEYGIKSDHDFITEDMRLEPFSAYGSCKAAAFYLLRNRADQLGIDFIWGRIFSLIGKYEPSGRMIPDLIAKLSRGEQVRLSSCEQYWDYLDAEDAAAAIEALGNRGVAGEDYNIAHGDFRPLKDYVMEVADIIANEKGREDTHKLITFGDKASPFISLRPSAEKIKRDTGWAPEVAFENTIMKYVM</sequence>
<dbReference type="AlphaFoldDB" id="E0RYX1"/>
<organism evidence="3 4">
    <name type="scientific">Butyrivibrio proteoclasticus (strain ATCC 51982 / DSM 14932 / B316)</name>
    <name type="common">Clostridium proteoclasticum</name>
    <dbReference type="NCBI Taxonomy" id="515622"/>
    <lineage>
        <taxon>Bacteria</taxon>
        <taxon>Bacillati</taxon>
        <taxon>Bacillota</taxon>
        <taxon>Clostridia</taxon>
        <taxon>Lachnospirales</taxon>
        <taxon>Lachnospiraceae</taxon>
        <taxon>Butyrivibrio</taxon>
    </lineage>
</organism>
<dbReference type="Gene3D" id="3.90.25.10">
    <property type="entry name" value="UDP-galactose 4-epimerase, domain 1"/>
    <property type="match status" value="1"/>
</dbReference>
<evidence type="ECO:0000313" key="4">
    <source>
        <dbReference type="Proteomes" id="UP000001299"/>
    </source>
</evidence>
<dbReference type="STRING" id="515622.bpr_I2310"/>
<dbReference type="HOGENOM" id="CLU_007383_1_7_9"/>
<proteinExistence type="inferred from homology"/>
<dbReference type="Pfam" id="PF01370">
    <property type="entry name" value="Epimerase"/>
    <property type="match status" value="1"/>
</dbReference>
<dbReference type="SUPFAM" id="SSF51735">
    <property type="entry name" value="NAD(P)-binding Rossmann-fold domains"/>
    <property type="match status" value="1"/>
</dbReference>
<dbReference type="CDD" id="cd08946">
    <property type="entry name" value="SDR_e"/>
    <property type="match status" value="1"/>
</dbReference>
<name>E0RYX1_BUTPB</name>
<dbReference type="RefSeq" id="WP_013281696.1">
    <property type="nucleotide sequence ID" value="NC_014387.1"/>
</dbReference>
<dbReference type="PANTHER" id="PTHR43000">
    <property type="entry name" value="DTDP-D-GLUCOSE 4,6-DEHYDRATASE-RELATED"/>
    <property type="match status" value="1"/>
</dbReference>
<keyword evidence="4" id="KW-1185">Reference proteome</keyword>
<dbReference type="KEGG" id="bpb:bpr_I2310"/>
<dbReference type="EMBL" id="CP001810">
    <property type="protein sequence ID" value="ADL35043.1"/>
    <property type="molecule type" value="Genomic_DNA"/>
</dbReference>